<comment type="caution">
    <text evidence="2">The sequence shown here is derived from an EMBL/GenBank/DDBJ whole genome shotgun (WGS) entry which is preliminary data.</text>
</comment>
<organism evidence="2 3">
    <name type="scientific">Chryseolinea lacunae</name>
    <dbReference type="NCBI Taxonomy" id="2801331"/>
    <lineage>
        <taxon>Bacteria</taxon>
        <taxon>Pseudomonadati</taxon>
        <taxon>Bacteroidota</taxon>
        <taxon>Cytophagia</taxon>
        <taxon>Cytophagales</taxon>
        <taxon>Fulvivirgaceae</taxon>
        <taxon>Chryseolinea</taxon>
    </lineage>
</organism>
<reference evidence="2 3" key="1">
    <citation type="submission" date="2021-01" db="EMBL/GenBank/DDBJ databases">
        <title>Chryseolinea sp. Jin1 Genome sequencing and assembly.</title>
        <authorList>
            <person name="Kim I."/>
        </authorList>
    </citation>
    <scope>NUCLEOTIDE SEQUENCE [LARGE SCALE GENOMIC DNA]</scope>
    <source>
        <strain evidence="2 3">Jin1</strain>
    </source>
</reference>
<gene>
    <name evidence="2" type="ORF">JI741_05970</name>
</gene>
<name>A0ABS1KMR3_9BACT</name>
<sequence>MNSFFNLTRRNLIKGTILCSIIFFVVMFSLILVLAITKNAWHEFLGADALIMLPIFSIGLSVILMAIAFYTEYVEYANKQKVFQRQPFSQLASVGFVGIKLLDNSLWKLHKEAYLATIDNYQIIADHNGTTSVSFTVLLNSAINMRMPAPEQYRALEISSKSAGLVLKVPVNSSSTPGVEALHGILQNLVKAMIQHGHHPAPNLKGYERMLKVELFTKGVSGGMS</sequence>
<protein>
    <submittedName>
        <fullName evidence="2">Uncharacterized protein</fullName>
    </submittedName>
</protein>
<keyword evidence="3" id="KW-1185">Reference proteome</keyword>
<evidence type="ECO:0000313" key="3">
    <source>
        <dbReference type="Proteomes" id="UP000613030"/>
    </source>
</evidence>
<proteinExistence type="predicted"/>
<keyword evidence="1" id="KW-0472">Membrane</keyword>
<keyword evidence="1" id="KW-0812">Transmembrane</keyword>
<keyword evidence="1" id="KW-1133">Transmembrane helix</keyword>
<accession>A0ABS1KMR3</accession>
<feature type="transmembrane region" description="Helical" evidence="1">
    <location>
        <begin position="12"/>
        <end position="37"/>
    </location>
</feature>
<dbReference type="Proteomes" id="UP000613030">
    <property type="component" value="Unassembled WGS sequence"/>
</dbReference>
<evidence type="ECO:0000256" key="1">
    <source>
        <dbReference type="SAM" id="Phobius"/>
    </source>
</evidence>
<feature type="transmembrane region" description="Helical" evidence="1">
    <location>
        <begin position="49"/>
        <end position="71"/>
    </location>
</feature>
<dbReference type="RefSeq" id="WP_202008138.1">
    <property type="nucleotide sequence ID" value="NZ_JAERRB010000002.1"/>
</dbReference>
<dbReference type="EMBL" id="JAERRB010000002">
    <property type="protein sequence ID" value="MBL0740755.1"/>
    <property type="molecule type" value="Genomic_DNA"/>
</dbReference>
<evidence type="ECO:0000313" key="2">
    <source>
        <dbReference type="EMBL" id="MBL0740755.1"/>
    </source>
</evidence>